<gene>
    <name evidence="1" type="ORF">TM448B03320_0006</name>
</gene>
<accession>A0A6M3XX10</accession>
<dbReference type="AlphaFoldDB" id="A0A6M3XX10"/>
<dbReference type="EMBL" id="MT145009">
    <property type="protein sequence ID" value="QJI02529.1"/>
    <property type="molecule type" value="Genomic_DNA"/>
</dbReference>
<evidence type="ECO:0000313" key="1">
    <source>
        <dbReference type="EMBL" id="QJI02529.1"/>
    </source>
</evidence>
<name>A0A6M3XX10_9ZZZZ</name>
<proteinExistence type="predicted"/>
<organism evidence="1">
    <name type="scientific">viral metagenome</name>
    <dbReference type="NCBI Taxonomy" id="1070528"/>
    <lineage>
        <taxon>unclassified sequences</taxon>
        <taxon>metagenomes</taxon>
        <taxon>organismal metagenomes</taxon>
    </lineage>
</organism>
<reference evidence="1" key="1">
    <citation type="submission" date="2020-03" db="EMBL/GenBank/DDBJ databases">
        <title>The deep terrestrial virosphere.</title>
        <authorList>
            <person name="Holmfeldt K."/>
            <person name="Nilsson E."/>
            <person name="Simone D."/>
            <person name="Lopez-Fernandez M."/>
            <person name="Wu X."/>
            <person name="de Brujin I."/>
            <person name="Lundin D."/>
            <person name="Andersson A."/>
            <person name="Bertilsson S."/>
            <person name="Dopson M."/>
        </authorList>
    </citation>
    <scope>NUCLEOTIDE SEQUENCE</scope>
    <source>
        <strain evidence="1">TM448B03320</strain>
    </source>
</reference>
<protein>
    <submittedName>
        <fullName evidence="1">Uncharacterized protein</fullName>
    </submittedName>
</protein>
<sequence>MKPFIREKDQIRIWLETPIKERRSKAEFCKRLGIRRDIFKRLSAELTLEKRRARSELKAIAKGSQGDVAILGNALEVASPDEQREVNEVLNALKKLCLKGNASAGKFWLQAKGEFVEKSEARVKLELSSEQLAREHIETRRWLNEHSYLEKLTDAQLK</sequence>